<dbReference type="PANTHER" id="PTHR17149:SF4">
    <property type="entry name" value="RH17958P"/>
    <property type="match status" value="1"/>
</dbReference>
<dbReference type="GO" id="GO:0045786">
    <property type="term" value="P:negative regulation of cell cycle"/>
    <property type="evidence" value="ECO:0007669"/>
    <property type="project" value="TreeGrafter"/>
</dbReference>
<feature type="region of interest" description="Disordered" evidence="2">
    <location>
        <begin position="1"/>
        <end position="77"/>
    </location>
</feature>
<dbReference type="OrthoDB" id="10030453at2759"/>
<dbReference type="Proteomes" id="UP000515135">
    <property type="component" value="Unplaced"/>
</dbReference>
<dbReference type="GO" id="GO:0005634">
    <property type="term" value="C:nucleus"/>
    <property type="evidence" value="ECO:0007669"/>
    <property type="project" value="TreeGrafter"/>
</dbReference>
<dbReference type="GO" id="GO:0006357">
    <property type="term" value="P:regulation of transcription by RNA polymerase II"/>
    <property type="evidence" value="ECO:0007669"/>
    <property type="project" value="TreeGrafter"/>
</dbReference>
<sequence>MADEVDEYEHYNYEADRIAAKGSGKGRSKTEQRERTHSDPSGETRKIVTNIQNAEKKEKEKNLTKQAHAAQHAKKQS</sequence>
<organism evidence="3 4">
    <name type="scientific">Branchiostoma belcheri</name>
    <name type="common">Amphioxus</name>
    <dbReference type="NCBI Taxonomy" id="7741"/>
    <lineage>
        <taxon>Eukaryota</taxon>
        <taxon>Metazoa</taxon>
        <taxon>Chordata</taxon>
        <taxon>Cephalochordata</taxon>
        <taxon>Leptocardii</taxon>
        <taxon>Amphioxiformes</taxon>
        <taxon>Branchiostomatidae</taxon>
        <taxon>Branchiostoma</taxon>
    </lineage>
</organism>
<accession>A0A6P4ZCA9</accession>
<dbReference type="GO" id="GO:0008285">
    <property type="term" value="P:negative regulation of cell population proliferation"/>
    <property type="evidence" value="ECO:0007669"/>
    <property type="project" value="TreeGrafter"/>
</dbReference>
<feature type="compositionally biased region" description="Basic and acidic residues" evidence="2">
    <location>
        <begin position="54"/>
        <end position="63"/>
    </location>
</feature>
<dbReference type="Pfam" id="PF10195">
    <property type="entry name" value="Phospho_p8"/>
    <property type="match status" value="1"/>
</dbReference>
<feature type="compositionally biased region" description="Basic and acidic residues" evidence="2">
    <location>
        <begin position="8"/>
        <end position="19"/>
    </location>
</feature>
<dbReference type="KEGG" id="bbel:109477460"/>
<evidence type="ECO:0000256" key="2">
    <source>
        <dbReference type="SAM" id="MobiDB-lite"/>
    </source>
</evidence>
<evidence type="ECO:0000313" key="4">
    <source>
        <dbReference type="RefSeq" id="XP_019634303.1"/>
    </source>
</evidence>
<dbReference type="AlphaFoldDB" id="A0A6P4ZCA9"/>
<name>A0A6P4ZCA9_BRABE</name>
<dbReference type="RefSeq" id="XP_019634303.1">
    <property type="nucleotide sequence ID" value="XM_019778744.1"/>
</dbReference>
<evidence type="ECO:0000313" key="3">
    <source>
        <dbReference type="Proteomes" id="UP000515135"/>
    </source>
</evidence>
<dbReference type="PANTHER" id="PTHR17149">
    <property type="entry name" value="NUCLEAR PROTEIN 1 AND 2"/>
    <property type="match status" value="1"/>
</dbReference>
<dbReference type="GeneID" id="109477460"/>
<proteinExistence type="inferred from homology"/>
<keyword evidence="3" id="KW-1185">Reference proteome</keyword>
<feature type="compositionally biased region" description="Basic and acidic residues" evidence="2">
    <location>
        <begin position="28"/>
        <end position="46"/>
    </location>
</feature>
<gene>
    <name evidence="4" type="primary">LOC109477460</name>
</gene>
<evidence type="ECO:0000256" key="1">
    <source>
        <dbReference type="ARBA" id="ARBA00009380"/>
    </source>
</evidence>
<comment type="similarity">
    <text evidence="1">Belongs to the NUPR family.</text>
</comment>
<protein>
    <submittedName>
        <fullName evidence="4">Uncharacterized protein LOC109477460</fullName>
    </submittedName>
</protein>
<dbReference type="InterPro" id="IPR018792">
    <property type="entry name" value="NUPR1-like"/>
</dbReference>
<reference evidence="4" key="1">
    <citation type="submission" date="2025-08" db="UniProtKB">
        <authorList>
            <consortium name="RefSeq"/>
        </authorList>
    </citation>
    <scope>IDENTIFICATION</scope>
    <source>
        <tissue evidence="4">Gonad</tissue>
    </source>
</reference>